<dbReference type="Proteomes" id="UP000191905">
    <property type="component" value="Unassembled WGS sequence"/>
</dbReference>
<keyword evidence="2" id="KW-1185">Reference proteome</keyword>
<proteinExistence type="predicted"/>
<dbReference type="AlphaFoldDB" id="A0A1V8RR60"/>
<gene>
    <name evidence="1" type="ORF">BFN67_17185</name>
</gene>
<comment type="caution">
    <text evidence="1">The sequence shown here is derived from an EMBL/GenBank/DDBJ whole genome shotgun (WGS) entry which is preliminary data.</text>
</comment>
<protein>
    <submittedName>
        <fullName evidence="1">Uncharacterized protein</fullName>
    </submittedName>
</protein>
<sequence length="165" mass="17927">MPQSRPALQLTNALAEPGGEFAPGLITQPEPSQLDKRLSRSRIARPADAPVSIHVATLMRHGCQTDIARELLSISERTVENLTRENGSKIVADAANAPQCRNLGYHRIVWSSCEDLIPFGVQLTDQIEDKPKPPPQAVDLGGQPGRKLAAIASLERRELSLPVSQ</sequence>
<accession>A0A1V8RR60</accession>
<name>A0A1V8RR60_9HYPH</name>
<reference evidence="1 2" key="1">
    <citation type="journal article" date="2016" name="Int. J. Syst. Evol. Microbiol.">
        <title>Pseudaminobacter manganicus sp. nov., isolated from sludge of a manganese mine.</title>
        <authorList>
            <person name="Li J."/>
            <person name="Huang J."/>
            <person name="Liao S."/>
            <person name="Wang G."/>
        </authorList>
    </citation>
    <scope>NUCLEOTIDE SEQUENCE [LARGE SCALE GENOMIC DNA]</scope>
    <source>
        <strain evidence="1 2">JH-7</strain>
    </source>
</reference>
<organism evidence="1 2">
    <name type="scientific">Manganibacter manganicus</name>
    <dbReference type="NCBI Taxonomy" id="1873176"/>
    <lineage>
        <taxon>Bacteria</taxon>
        <taxon>Pseudomonadati</taxon>
        <taxon>Pseudomonadota</taxon>
        <taxon>Alphaproteobacteria</taxon>
        <taxon>Hyphomicrobiales</taxon>
        <taxon>Phyllobacteriaceae</taxon>
        <taxon>Manganibacter</taxon>
    </lineage>
</organism>
<dbReference type="EMBL" id="MDET01000013">
    <property type="protein sequence ID" value="OQM75702.1"/>
    <property type="molecule type" value="Genomic_DNA"/>
</dbReference>
<evidence type="ECO:0000313" key="2">
    <source>
        <dbReference type="Proteomes" id="UP000191905"/>
    </source>
</evidence>
<evidence type="ECO:0000313" key="1">
    <source>
        <dbReference type="EMBL" id="OQM75702.1"/>
    </source>
</evidence>